<gene>
    <name evidence="6" type="ORF">GCM10010439_68490</name>
</gene>
<accession>A0ABP6HAD5</accession>
<evidence type="ECO:0000313" key="6">
    <source>
        <dbReference type="EMBL" id="GAA2737628.1"/>
    </source>
</evidence>
<dbReference type="SUPFAM" id="SSF46689">
    <property type="entry name" value="Homeodomain-like"/>
    <property type="match status" value="1"/>
</dbReference>
<dbReference type="EMBL" id="BAAATZ010000035">
    <property type="protein sequence ID" value="GAA2737628.1"/>
    <property type="molecule type" value="Genomic_DNA"/>
</dbReference>
<evidence type="ECO:0000256" key="4">
    <source>
        <dbReference type="PROSITE-ProRule" id="PRU00335"/>
    </source>
</evidence>
<evidence type="ECO:0000259" key="5">
    <source>
        <dbReference type="PROSITE" id="PS50977"/>
    </source>
</evidence>
<proteinExistence type="predicted"/>
<dbReference type="InterPro" id="IPR036271">
    <property type="entry name" value="Tet_transcr_reg_TetR-rel_C_sf"/>
</dbReference>
<feature type="DNA-binding region" description="H-T-H motif" evidence="4">
    <location>
        <begin position="44"/>
        <end position="63"/>
    </location>
</feature>
<dbReference type="PROSITE" id="PS50977">
    <property type="entry name" value="HTH_TETR_2"/>
    <property type="match status" value="1"/>
</dbReference>
<organism evidence="6 7">
    <name type="scientific">Actinocorallia aurantiaca</name>
    <dbReference type="NCBI Taxonomy" id="46204"/>
    <lineage>
        <taxon>Bacteria</taxon>
        <taxon>Bacillati</taxon>
        <taxon>Actinomycetota</taxon>
        <taxon>Actinomycetes</taxon>
        <taxon>Streptosporangiales</taxon>
        <taxon>Thermomonosporaceae</taxon>
        <taxon>Actinocorallia</taxon>
    </lineage>
</organism>
<evidence type="ECO:0000313" key="7">
    <source>
        <dbReference type="Proteomes" id="UP001501842"/>
    </source>
</evidence>
<name>A0ABP6HAD5_9ACTN</name>
<dbReference type="Pfam" id="PF13305">
    <property type="entry name" value="TetR_C_33"/>
    <property type="match status" value="1"/>
</dbReference>
<evidence type="ECO:0000256" key="2">
    <source>
        <dbReference type="ARBA" id="ARBA00023125"/>
    </source>
</evidence>
<keyword evidence="2 4" id="KW-0238">DNA-binding</keyword>
<dbReference type="InterPro" id="IPR050109">
    <property type="entry name" value="HTH-type_TetR-like_transc_reg"/>
</dbReference>
<dbReference type="InterPro" id="IPR025996">
    <property type="entry name" value="MT1864/Rv1816-like_C"/>
</dbReference>
<keyword evidence="7" id="KW-1185">Reference proteome</keyword>
<evidence type="ECO:0000256" key="1">
    <source>
        <dbReference type="ARBA" id="ARBA00023015"/>
    </source>
</evidence>
<evidence type="ECO:0000256" key="3">
    <source>
        <dbReference type="ARBA" id="ARBA00023163"/>
    </source>
</evidence>
<dbReference type="PANTHER" id="PTHR30055">
    <property type="entry name" value="HTH-TYPE TRANSCRIPTIONAL REGULATOR RUTR"/>
    <property type="match status" value="1"/>
</dbReference>
<dbReference type="Pfam" id="PF00440">
    <property type="entry name" value="TetR_N"/>
    <property type="match status" value="1"/>
</dbReference>
<keyword evidence="1" id="KW-0805">Transcription regulation</keyword>
<feature type="domain" description="HTH tetR-type" evidence="5">
    <location>
        <begin position="21"/>
        <end position="81"/>
    </location>
</feature>
<keyword evidence="3" id="KW-0804">Transcription</keyword>
<comment type="caution">
    <text evidence="6">The sequence shown here is derived from an EMBL/GenBank/DDBJ whole genome shotgun (WGS) entry which is preliminary data.</text>
</comment>
<sequence length="243" mass="26665">MALWHTGAMNAIRTARERARAELTLEIKREARRQLAEVGSAQLSLRSVARALGMASSAIYRYFPSRDELLTALILDAYNALGDAAEKADRPEAAPRERWMLVCAAVREWAMAHPHEYALLYGTPVPGYKAPAETLDPGTRIVRRCAEILLAGRPLRPAFPGPLEAELDGQMRAVAEAAGLDLRPEEITRLLMAWSQLFGLVGFELFGQFANSADPAGPFFRHATAQMADFLGLRRPRPLSAGG</sequence>
<reference evidence="7" key="1">
    <citation type="journal article" date="2019" name="Int. J. Syst. Evol. Microbiol.">
        <title>The Global Catalogue of Microorganisms (GCM) 10K type strain sequencing project: providing services to taxonomists for standard genome sequencing and annotation.</title>
        <authorList>
            <consortium name="The Broad Institute Genomics Platform"/>
            <consortium name="The Broad Institute Genome Sequencing Center for Infectious Disease"/>
            <person name="Wu L."/>
            <person name="Ma J."/>
        </authorList>
    </citation>
    <scope>NUCLEOTIDE SEQUENCE [LARGE SCALE GENOMIC DNA]</scope>
    <source>
        <strain evidence="7">JCM 8201</strain>
    </source>
</reference>
<dbReference type="Gene3D" id="1.10.357.10">
    <property type="entry name" value="Tetracycline Repressor, domain 2"/>
    <property type="match status" value="1"/>
</dbReference>
<dbReference type="PANTHER" id="PTHR30055:SF243">
    <property type="entry name" value="HTH-TYPE TRANSCRIPTIONAL REGULATOR RV1816"/>
    <property type="match status" value="1"/>
</dbReference>
<dbReference type="Proteomes" id="UP001501842">
    <property type="component" value="Unassembled WGS sequence"/>
</dbReference>
<protein>
    <submittedName>
        <fullName evidence="6">TetR/AcrR family transcriptional regulator</fullName>
    </submittedName>
</protein>
<dbReference type="InterPro" id="IPR001647">
    <property type="entry name" value="HTH_TetR"/>
</dbReference>
<dbReference type="SUPFAM" id="SSF48498">
    <property type="entry name" value="Tetracyclin repressor-like, C-terminal domain"/>
    <property type="match status" value="1"/>
</dbReference>
<dbReference type="InterPro" id="IPR009057">
    <property type="entry name" value="Homeodomain-like_sf"/>
</dbReference>